<evidence type="ECO:0000313" key="1">
    <source>
        <dbReference type="EMBL" id="CRZ00875.1"/>
    </source>
</evidence>
<name>A0A0H5QG04_9EUKA</name>
<reference evidence="1" key="1">
    <citation type="submission" date="2015-04" db="EMBL/GenBank/DDBJ databases">
        <title>The genome sequence of the plant pathogenic Rhizarian Plasmodiophora brassicae reveals insights in its biotrophic life cycle and the origin of chitin synthesis.</title>
        <authorList>
            <person name="Schwelm A."/>
            <person name="Fogelqvist J."/>
            <person name="Knaust A."/>
            <person name="Julke S."/>
            <person name="Lilja T."/>
            <person name="Dhandapani V."/>
            <person name="Bonilla-Rosso G."/>
            <person name="Karlsson M."/>
            <person name="Shevchenko A."/>
            <person name="Choi S.R."/>
            <person name="Kim H.G."/>
            <person name="Park J.Y."/>
            <person name="Lim Y.P."/>
            <person name="Ludwig-Muller J."/>
            <person name="Dixelius C."/>
        </authorList>
    </citation>
    <scope>NUCLEOTIDE SEQUENCE</scope>
    <source>
        <tissue evidence="1">Potato root galls</tissue>
    </source>
</reference>
<feature type="non-terminal residue" evidence="1">
    <location>
        <position position="1"/>
    </location>
</feature>
<sequence>QICYLFAFDHPVTMSRKGRFHAACLEFTSLRSREAQMKTTSSHEVTEFQGLTRAILAEQMNMRKTMNEMQNILMILSSQIAQPITVARPKSAELRPKATNIRVMNIEDMDDSADPVSIPVIKDYPGNKPNI</sequence>
<organism evidence="1">
    <name type="scientific">Spongospora subterranea</name>
    <dbReference type="NCBI Taxonomy" id="70186"/>
    <lineage>
        <taxon>Eukaryota</taxon>
        <taxon>Sar</taxon>
        <taxon>Rhizaria</taxon>
        <taxon>Endomyxa</taxon>
        <taxon>Phytomyxea</taxon>
        <taxon>Plasmodiophorida</taxon>
        <taxon>Plasmodiophoridae</taxon>
        <taxon>Spongospora</taxon>
    </lineage>
</organism>
<protein>
    <submittedName>
        <fullName evidence="1">Uncharacterized protein</fullName>
    </submittedName>
</protein>
<accession>A0A0H5QG04</accession>
<dbReference type="EMBL" id="HACM01000433">
    <property type="protein sequence ID" value="CRZ00875.1"/>
    <property type="molecule type" value="Transcribed_RNA"/>
</dbReference>
<proteinExistence type="predicted"/>
<dbReference type="AlphaFoldDB" id="A0A0H5QG04"/>